<dbReference type="InterPro" id="IPR011009">
    <property type="entry name" value="Kinase-like_dom_sf"/>
</dbReference>
<feature type="coiled-coil region" evidence="11">
    <location>
        <begin position="449"/>
        <end position="539"/>
    </location>
</feature>
<feature type="coiled-coil region" evidence="11">
    <location>
        <begin position="393"/>
        <end position="420"/>
    </location>
</feature>
<evidence type="ECO:0000259" key="14">
    <source>
        <dbReference type="PROSITE" id="PS51698"/>
    </source>
</evidence>
<evidence type="ECO:0000259" key="13">
    <source>
        <dbReference type="PROSITE" id="PS50011"/>
    </source>
</evidence>
<feature type="compositionally biased region" description="Low complexity" evidence="12">
    <location>
        <begin position="234"/>
        <end position="250"/>
    </location>
</feature>
<dbReference type="SUPFAM" id="SSF56112">
    <property type="entry name" value="Protein kinase-like (PK-like)"/>
    <property type="match status" value="1"/>
</dbReference>
<evidence type="ECO:0000256" key="4">
    <source>
        <dbReference type="ARBA" id="ARBA00022527"/>
    </source>
</evidence>
<proteinExistence type="predicted"/>
<dbReference type="SMART" id="SM00220">
    <property type="entry name" value="S_TKc"/>
    <property type="match status" value="1"/>
</dbReference>
<keyword evidence="7" id="KW-0418">Kinase</keyword>
<dbReference type="InterPro" id="IPR000719">
    <property type="entry name" value="Prot_kinase_dom"/>
</dbReference>
<dbReference type="GO" id="GO:0004672">
    <property type="term" value="F:protein kinase activity"/>
    <property type="evidence" value="ECO:0007669"/>
    <property type="project" value="InterPro"/>
</dbReference>
<dbReference type="InterPro" id="IPR008271">
    <property type="entry name" value="Ser/Thr_kinase_AS"/>
</dbReference>
<evidence type="ECO:0000256" key="1">
    <source>
        <dbReference type="ARBA" id="ARBA00000900"/>
    </source>
</evidence>
<dbReference type="AlphaFoldDB" id="A0A8J5G2Z6"/>
<evidence type="ECO:0000313" key="15">
    <source>
        <dbReference type="EMBL" id="KAG6500028.1"/>
    </source>
</evidence>
<dbReference type="InterPro" id="IPR014729">
    <property type="entry name" value="Rossmann-like_a/b/a_fold"/>
</dbReference>
<feature type="compositionally biased region" description="Polar residues" evidence="12">
    <location>
        <begin position="251"/>
        <end position="272"/>
    </location>
</feature>
<dbReference type="PANTHER" id="PTHR45647:SF100">
    <property type="entry name" value="U-BOX DOMAIN-CONTAINING PROTEIN 33"/>
    <property type="match status" value="1"/>
</dbReference>
<comment type="catalytic activity">
    <reaction evidence="1">
        <text>S-ubiquitinyl-[E2 ubiquitin-conjugating enzyme]-L-cysteine + [acceptor protein]-L-lysine = [E2 ubiquitin-conjugating enzyme]-L-cysteine + N(6)-ubiquitinyl-[acceptor protein]-L-lysine.</text>
        <dbReference type="EC" id="2.3.2.27"/>
    </reaction>
</comment>
<evidence type="ECO:0000256" key="9">
    <source>
        <dbReference type="ARBA" id="ARBA00022840"/>
    </source>
</evidence>
<dbReference type="PROSITE" id="PS51698">
    <property type="entry name" value="U_BOX"/>
    <property type="match status" value="1"/>
</dbReference>
<evidence type="ECO:0000256" key="5">
    <source>
        <dbReference type="ARBA" id="ARBA00022679"/>
    </source>
</evidence>
<dbReference type="Gene3D" id="3.30.40.10">
    <property type="entry name" value="Zinc/RING finger domain, C3HC4 (zinc finger)"/>
    <property type="match status" value="1"/>
</dbReference>
<dbReference type="CDD" id="cd16655">
    <property type="entry name" value="RING-Ubox_WDSUB1-like"/>
    <property type="match status" value="1"/>
</dbReference>
<dbReference type="EC" id="2.3.2.27" evidence="3"/>
<dbReference type="PROSITE" id="PS50011">
    <property type="entry name" value="PROTEIN_KINASE_DOM"/>
    <property type="match status" value="1"/>
</dbReference>
<keyword evidence="4" id="KW-0723">Serine/threonine-protein kinase</keyword>
<dbReference type="InterPro" id="IPR003613">
    <property type="entry name" value="Ubox_domain"/>
</dbReference>
<feature type="region of interest" description="Disordered" evidence="12">
    <location>
        <begin position="1"/>
        <end position="31"/>
    </location>
</feature>
<feature type="binding site" evidence="10">
    <location>
        <position position="593"/>
    </location>
    <ligand>
        <name>ATP</name>
        <dbReference type="ChEBI" id="CHEBI:30616"/>
    </ligand>
</feature>
<dbReference type="InterPro" id="IPR017441">
    <property type="entry name" value="Protein_kinase_ATP_BS"/>
</dbReference>
<organism evidence="15 16">
    <name type="scientific">Zingiber officinale</name>
    <name type="common">Ginger</name>
    <name type="synonym">Amomum zingiber</name>
    <dbReference type="NCBI Taxonomy" id="94328"/>
    <lineage>
        <taxon>Eukaryota</taxon>
        <taxon>Viridiplantae</taxon>
        <taxon>Streptophyta</taxon>
        <taxon>Embryophyta</taxon>
        <taxon>Tracheophyta</taxon>
        <taxon>Spermatophyta</taxon>
        <taxon>Magnoliopsida</taxon>
        <taxon>Liliopsida</taxon>
        <taxon>Zingiberales</taxon>
        <taxon>Zingiberaceae</taxon>
        <taxon>Zingiber</taxon>
    </lineage>
</organism>
<feature type="region of interest" description="Disordered" evidence="12">
    <location>
        <begin position="231"/>
        <end position="272"/>
    </location>
</feature>
<comment type="caution">
    <text evidence="15">The sequence shown here is derived from an EMBL/GenBank/DDBJ whole genome shotgun (WGS) entry which is preliminary data.</text>
</comment>
<dbReference type="SMART" id="SM00504">
    <property type="entry name" value="Ubox"/>
    <property type="match status" value="1"/>
</dbReference>
<feature type="domain" description="Protein kinase" evidence="13">
    <location>
        <begin position="566"/>
        <end position="833"/>
    </location>
</feature>
<dbReference type="SUPFAM" id="SSF57850">
    <property type="entry name" value="RING/U-box"/>
    <property type="match status" value="1"/>
</dbReference>
<evidence type="ECO:0000256" key="7">
    <source>
        <dbReference type="ARBA" id="ARBA00022777"/>
    </source>
</evidence>
<evidence type="ECO:0000256" key="12">
    <source>
        <dbReference type="SAM" id="MobiDB-lite"/>
    </source>
</evidence>
<name>A0A8J5G2Z6_ZINOF</name>
<dbReference type="Proteomes" id="UP000734854">
    <property type="component" value="Unassembled WGS sequence"/>
</dbReference>
<dbReference type="Gene3D" id="1.10.510.10">
    <property type="entry name" value="Transferase(Phosphotransferase) domain 1"/>
    <property type="match status" value="1"/>
</dbReference>
<evidence type="ECO:0000256" key="2">
    <source>
        <dbReference type="ARBA" id="ARBA00004906"/>
    </source>
</evidence>
<dbReference type="Pfam" id="PF04564">
    <property type="entry name" value="U-box"/>
    <property type="match status" value="1"/>
</dbReference>
<sequence length="927" mass="103722">MASRQVRGMGGFESFSSTRSSGVTEIEEEAVPPAPPAEEKLYVAVAAELKAGKATLFWAIQNSNRGRTIVLAHVHVPAKTIPMMGGKFPESCLTTTQVNAYRMLERDKMNKSLNAYINLCSEMKVKVEKVVIEMDDIANGLVELIELHCITKLVMGAAADKHYSRQDLIFFTVFSRFSHRILAVLNQKMKDVKSKTAINVKQLANPLCKIYFICKGHLIYTRESTSHASWMARSPMDSQSSMGRSSEQSRVPSLSPRQSSMASSNEQSRAPNVFMRQTESLSSYISTTEDFSRQTSSSSFGDRNVVELPPALLVRTPHSRSIGGSSVDPWEGITRSSYTSGRSSLNYEEIINATPSVANYDESEAGSVILPSLNDKELPFSPPNQDLEHDVSDEEVYKKLQEALKEAENLKNEAYEEYCKRQKAEMNAVLALQKVKASESKYAKEARLRKEIEETLAVEKLQLEKLKGQHSEISERLKKAVEEKVKLELQITESENAAIDYERKLSEAHGLLRSLQSDYDALQQEHDKAVREVEELLQKRDQTACILGSFNSEFSALELKKATEDFSNDLKIGEGGFGSVYKGFLRNTTVAIKLLHPQSMQGRSEFHQEVAILSRVRHPNLVTLIGACSETLALVYEFLPNGSLQDRLACANNSEPLTWQVRTRVIAEICSALVFLHSNNPHPIVHGDLKPDNILLDANYVSKIGDFGISRLLDQSSMYATLYHNTTNPKGTFAYMDPEYVTTGELTPQSDVYSFGIIILQLLTGKPPVGIARVVEVYMNDEKLHEIIDKSAGNWPFVQANQLAHLGLRCCAISRKNRPDLAGQVWKTVEPLMKVASLSTTTQSSKSFSDRIPHYFICPIFQDIMRNPHIATDGFTYEAEAMRGWIDSGHDTSPMTNLKLLNCELIPNHALRSAIQEWLQSQPQQFL</sequence>
<gene>
    <name evidence="15" type="ORF">ZIOFF_039842</name>
</gene>
<keyword evidence="11" id="KW-0175">Coiled coil</keyword>
<keyword evidence="9 10" id="KW-0067">ATP-binding</keyword>
<dbReference type="UniPathway" id="UPA00143"/>
<dbReference type="CDD" id="cd01989">
    <property type="entry name" value="USP_STK_Ubox_N"/>
    <property type="match status" value="1"/>
</dbReference>
<protein>
    <recommendedName>
        <fullName evidence="3">RING-type E3 ubiquitin transferase</fullName>
        <ecNumber evidence="3">2.3.2.27</ecNumber>
    </recommendedName>
</protein>
<evidence type="ECO:0000256" key="3">
    <source>
        <dbReference type="ARBA" id="ARBA00012483"/>
    </source>
</evidence>
<keyword evidence="5" id="KW-0808">Transferase</keyword>
<dbReference type="CDD" id="cd14066">
    <property type="entry name" value="STKc_IRAK"/>
    <property type="match status" value="1"/>
</dbReference>
<comment type="pathway">
    <text evidence="2">Protein modification; protein ubiquitination.</text>
</comment>
<dbReference type="Pfam" id="PF07714">
    <property type="entry name" value="PK_Tyr_Ser-Thr"/>
    <property type="match status" value="1"/>
</dbReference>
<feature type="compositionally biased region" description="Polar residues" evidence="12">
    <location>
        <begin position="14"/>
        <end position="23"/>
    </location>
</feature>
<evidence type="ECO:0000256" key="8">
    <source>
        <dbReference type="ARBA" id="ARBA00022786"/>
    </source>
</evidence>
<evidence type="ECO:0000256" key="6">
    <source>
        <dbReference type="ARBA" id="ARBA00022741"/>
    </source>
</evidence>
<reference evidence="15 16" key="1">
    <citation type="submission" date="2020-08" db="EMBL/GenBank/DDBJ databases">
        <title>Plant Genome Project.</title>
        <authorList>
            <person name="Zhang R.-G."/>
        </authorList>
    </citation>
    <scope>NUCLEOTIDE SEQUENCE [LARGE SCALE GENOMIC DNA]</scope>
    <source>
        <tissue evidence="15">Rhizome</tissue>
    </source>
</reference>
<evidence type="ECO:0000313" key="16">
    <source>
        <dbReference type="Proteomes" id="UP000734854"/>
    </source>
</evidence>
<dbReference type="PROSITE" id="PS00107">
    <property type="entry name" value="PROTEIN_KINASE_ATP"/>
    <property type="match status" value="1"/>
</dbReference>
<dbReference type="InterPro" id="IPR051348">
    <property type="entry name" value="U-box_ubiquitin_ligases"/>
</dbReference>
<feature type="domain" description="U-box" evidence="14">
    <location>
        <begin position="851"/>
        <end position="925"/>
    </location>
</feature>
<accession>A0A8J5G2Z6</accession>
<keyword evidence="6 10" id="KW-0547">Nucleotide-binding</keyword>
<dbReference type="PANTHER" id="PTHR45647">
    <property type="entry name" value="OS02G0152300 PROTEIN"/>
    <property type="match status" value="1"/>
</dbReference>
<keyword evidence="8" id="KW-0833">Ubl conjugation pathway</keyword>
<evidence type="ECO:0000256" key="11">
    <source>
        <dbReference type="SAM" id="Coils"/>
    </source>
</evidence>
<dbReference type="InterPro" id="IPR013083">
    <property type="entry name" value="Znf_RING/FYVE/PHD"/>
</dbReference>
<evidence type="ECO:0000256" key="10">
    <source>
        <dbReference type="PROSITE-ProRule" id="PRU10141"/>
    </source>
</evidence>
<dbReference type="Gene3D" id="3.40.50.620">
    <property type="entry name" value="HUPs"/>
    <property type="match status" value="1"/>
</dbReference>
<dbReference type="GO" id="GO:0061630">
    <property type="term" value="F:ubiquitin protein ligase activity"/>
    <property type="evidence" value="ECO:0007669"/>
    <property type="project" value="UniProtKB-EC"/>
</dbReference>
<dbReference type="GO" id="GO:0016567">
    <property type="term" value="P:protein ubiquitination"/>
    <property type="evidence" value="ECO:0007669"/>
    <property type="project" value="UniProtKB-UniPathway"/>
</dbReference>
<dbReference type="Gene3D" id="3.30.200.20">
    <property type="entry name" value="Phosphorylase Kinase, domain 1"/>
    <property type="match status" value="1"/>
</dbReference>
<dbReference type="PROSITE" id="PS00108">
    <property type="entry name" value="PROTEIN_KINASE_ST"/>
    <property type="match status" value="1"/>
</dbReference>
<keyword evidence="16" id="KW-1185">Reference proteome</keyword>
<dbReference type="FunFam" id="3.30.200.20:FF:000162">
    <property type="entry name" value="Adenine nucleotide alpha hydrolase-like domain kinase"/>
    <property type="match status" value="1"/>
</dbReference>
<dbReference type="InterPro" id="IPR001245">
    <property type="entry name" value="Ser-Thr/Tyr_kinase_cat_dom"/>
</dbReference>
<dbReference type="EMBL" id="JACMSC010000011">
    <property type="protein sequence ID" value="KAG6500028.1"/>
    <property type="molecule type" value="Genomic_DNA"/>
</dbReference>
<dbReference type="GO" id="GO:0005524">
    <property type="term" value="F:ATP binding"/>
    <property type="evidence" value="ECO:0007669"/>
    <property type="project" value="UniProtKB-UniRule"/>
</dbReference>